<dbReference type="Proteomes" id="UP001595699">
    <property type="component" value="Unassembled WGS sequence"/>
</dbReference>
<sequence>MQAIPEGLLSAVADRYGVVAGSAEALGGGSASKVWRLDSVPPVVVRVSQYYQLKDLQRSCRVADEFSRTIPEAIRPLVGTDGEPAFLWDGQPVTVWPFVDGLPLDRQDLTQLRQAARLLGRLHKAALECSGLGDGQAPDRDDSEAARLLPDAELDEWLRSWHDNQAAEEQIGWMHRDFFPGNILCRQGEIVGLVDWDEVEWGPLIAELAIAVWQFGKSPPGDTLLLDRALEFLTAYRQAGGPVQPSNSLIPLMRERLRRDIAFWRRVKAADPVEDEAKVSAFVSLRRVLLSL</sequence>
<evidence type="ECO:0000313" key="3">
    <source>
        <dbReference type="Proteomes" id="UP001595699"/>
    </source>
</evidence>
<dbReference type="InterPro" id="IPR002575">
    <property type="entry name" value="Aminoglycoside_PTrfase"/>
</dbReference>
<dbReference type="RefSeq" id="WP_205116638.1">
    <property type="nucleotide sequence ID" value="NZ_JAFBCM010000001.1"/>
</dbReference>
<organism evidence="2 3">
    <name type="scientific">Tenggerimyces flavus</name>
    <dbReference type="NCBI Taxonomy" id="1708749"/>
    <lineage>
        <taxon>Bacteria</taxon>
        <taxon>Bacillati</taxon>
        <taxon>Actinomycetota</taxon>
        <taxon>Actinomycetes</taxon>
        <taxon>Propionibacteriales</taxon>
        <taxon>Nocardioidaceae</taxon>
        <taxon>Tenggerimyces</taxon>
    </lineage>
</organism>
<dbReference type="Pfam" id="PF01636">
    <property type="entry name" value="APH"/>
    <property type="match status" value="1"/>
</dbReference>
<dbReference type="Gene3D" id="3.90.1200.10">
    <property type="match status" value="1"/>
</dbReference>
<accession>A0ABV7YJL0</accession>
<evidence type="ECO:0000313" key="2">
    <source>
        <dbReference type="EMBL" id="MFC3765545.1"/>
    </source>
</evidence>
<dbReference type="InterPro" id="IPR051678">
    <property type="entry name" value="AGP_Transferase"/>
</dbReference>
<feature type="domain" description="Aminoglycoside phosphotransferase" evidence="1">
    <location>
        <begin position="27"/>
        <end position="236"/>
    </location>
</feature>
<dbReference type="PANTHER" id="PTHR21310">
    <property type="entry name" value="AMINOGLYCOSIDE PHOSPHOTRANSFERASE-RELATED-RELATED"/>
    <property type="match status" value="1"/>
</dbReference>
<proteinExistence type="predicted"/>
<dbReference type="InterPro" id="IPR011009">
    <property type="entry name" value="Kinase-like_dom_sf"/>
</dbReference>
<dbReference type="EMBL" id="JBHRZH010000041">
    <property type="protein sequence ID" value="MFC3765545.1"/>
    <property type="molecule type" value="Genomic_DNA"/>
</dbReference>
<protein>
    <submittedName>
        <fullName evidence="2">Phosphotransferase enzyme family protein</fullName>
    </submittedName>
</protein>
<dbReference type="SUPFAM" id="SSF56112">
    <property type="entry name" value="Protein kinase-like (PK-like)"/>
    <property type="match status" value="1"/>
</dbReference>
<evidence type="ECO:0000259" key="1">
    <source>
        <dbReference type="Pfam" id="PF01636"/>
    </source>
</evidence>
<reference evidence="3" key="1">
    <citation type="journal article" date="2019" name="Int. J. Syst. Evol. Microbiol.">
        <title>The Global Catalogue of Microorganisms (GCM) 10K type strain sequencing project: providing services to taxonomists for standard genome sequencing and annotation.</title>
        <authorList>
            <consortium name="The Broad Institute Genomics Platform"/>
            <consortium name="The Broad Institute Genome Sequencing Center for Infectious Disease"/>
            <person name="Wu L."/>
            <person name="Ma J."/>
        </authorList>
    </citation>
    <scope>NUCLEOTIDE SEQUENCE [LARGE SCALE GENOMIC DNA]</scope>
    <source>
        <strain evidence="3">CGMCC 4.7241</strain>
    </source>
</reference>
<keyword evidence="3" id="KW-1185">Reference proteome</keyword>
<gene>
    <name evidence="2" type="ORF">ACFOUW_32255</name>
</gene>
<comment type="caution">
    <text evidence="2">The sequence shown here is derived from an EMBL/GenBank/DDBJ whole genome shotgun (WGS) entry which is preliminary data.</text>
</comment>
<name>A0ABV7YJL0_9ACTN</name>